<feature type="domain" description="Replication protein A 70 kDa DNA-binding subunit B/D first OB fold" evidence="1">
    <location>
        <begin position="11"/>
        <end position="67"/>
    </location>
</feature>
<keyword evidence="3" id="KW-1185">Reference proteome</keyword>
<dbReference type="InterPro" id="IPR003871">
    <property type="entry name" value="RFA1B/D_OB_1st"/>
</dbReference>
<dbReference type="Proteomes" id="UP001157418">
    <property type="component" value="Unassembled WGS sequence"/>
</dbReference>
<gene>
    <name evidence="2" type="ORF">LVIROSA_LOCUS16633</name>
</gene>
<reference evidence="2 3" key="1">
    <citation type="submission" date="2022-01" db="EMBL/GenBank/DDBJ databases">
        <authorList>
            <person name="Xiong W."/>
            <person name="Schranz E."/>
        </authorList>
    </citation>
    <scope>NUCLEOTIDE SEQUENCE [LARGE SCALE GENOMIC DNA]</scope>
</reference>
<dbReference type="EMBL" id="CAKMRJ010003119">
    <property type="protein sequence ID" value="CAH1429801.1"/>
    <property type="molecule type" value="Genomic_DNA"/>
</dbReference>
<organism evidence="2 3">
    <name type="scientific">Lactuca virosa</name>
    <dbReference type="NCBI Taxonomy" id="75947"/>
    <lineage>
        <taxon>Eukaryota</taxon>
        <taxon>Viridiplantae</taxon>
        <taxon>Streptophyta</taxon>
        <taxon>Embryophyta</taxon>
        <taxon>Tracheophyta</taxon>
        <taxon>Spermatophyta</taxon>
        <taxon>Magnoliopsida</taxon>
        <taxon>eudicotyledons</taxon>
        <taxon>Gunneridae</taxon>
        <taxon>Pentapetalae</taxon>
        <taxon>asterids</taxon>
        <taxon>campanulids</taxon>
        <taxon>Asterales</taxon>
        <taxon>Asteraceae</taxon>
        <taxon>Cichorioideae</taxon>
        <taxon>Cichorieae</taxon>
        <taxon>Lactucinae</taxon>
        <taxon>Lactuca</taxon>
    </lineage>
</organism>
<dbReference type="Pfam" id="PF02721">
    <property type="entry name" value="DUF223"/>
    <property type="match status" value="1"/>
</dbReference>
<sequence length="68" mass="8060">MAQNNWDEIVFDKVADIDEPKEIWNIRVQVILLWKQTYKNIPKMFSSLDMILIDEQGTKIQATIQKSH</sequence>
<dbReference type="InterPro" id="IPR012340">
    <property type="entry name" value="NA-bd_OB-fold"/>
</dbReference>
<evidence type="ECO:0000259" key="1">
    <source>
        <dbReference type="Pfam" id="PF02721"/>
    </source>
</evidence>
<protein>
    <recommendedName>
        <fullName evidence="1">Replication protein A 70 kDa DNA-binding subunit B/D first OB fold domain-containing protein</fullName>
    </recommendedName>
</protein>
<evidence type="ECO:0000313" key="2">
    <source>
        <dbReference type="EMBL" id="CAH1429801.1"/>
    </source>
</evidence>
<dbReference type="AlphaFoldDB" id="A0AAU9MRX0"/>
<comment type="caution">
    <text evidence="2">The sequence shown here is derived from an EMBL/GenBank/DDBJ whole genome shotgun (WGS) entry which is preliminary data.</text>
</comment>
<dbReference type="Gene3D" id="2.40.50.140">
    <property type="entry name" value="Nucleic acid-binding proteins"/>
    <property type="match status" value="1"/>
</dbReference>
<accession>A0AAU9MRX0</accession>
<evidence type="ECO:0000313" key="3">
    <source>
        <dbReference type="Proteomes" id="UP001157418"/>
    </source>
</evidence>
<proteinExistence type="predicted"/>
<name>A0AAU9MRX0_9ASTR</name>